<accession>A0A9W7HVU9</accession>
<organism evidence="2 3">
    <name type="scientific">Hibiscus trionum</name>
    <name type="common">Flower of an hour</name>
    <dbReference type="NCBI Taxonomy" id="183268"/>
    <lineage>
        <taxon>Eukaryota</taxon>
        <taxon>Viridiplantae</taxon>
        <taxon>Streptophyta</taxon>
        <taxon>Embryophyta</taxon>
        <taxon>Tracheophyta</taxon>
        <taxon>Spermatophyta</taxon>
        <taxon>Magnoliopsida</taxon>
        <taxon>eudicotyledons</taxon>
        <taxon>Gunneridae</taxon>
        <taxon>Pentapetalae</taxon>
        <taxon>rosids</taxon>
        <taxon>malvids</taxon>
        <taxon>Malvales</taxon>
        <taxon>Malvaceae</taxon>
        <taxon>Malvoideae</taxon>
        <taxon>Hibiscus</taxon>
    </lineage>
</organism>
<dbReference type="EMBL" id="BSYR01000019">
    <property type="protein sequence ID" value="GMI83892.1"/>
    <property type="molecule type" value="Genomic_DNA"/>
</dbReference>
<dbReference type="Gene3D" id="3.60.10.10">
    <property type="entry name" value="Endonuclease/exonuclease/phosphatase"/>
    <property type="match status" value="1"/>
</dbReference>
<dbReference type="GO" id="GO:0003824">
    <property type="term" value="F:catalytic activity"/>
    <property type="evidence" value="ECO:0007669"/>
    <property type="project" value="InterPro"/>
</dbReference>
<dbReference type="InterPro" id="IPR005135">
    <property type="entry name" value="Endo/exonuclease/phosphatase"/>
</dbReference>
<dbReference type="PANTHER" id="PTHR33710:SF71">
    <property type="entry name" value="ENDONUCLEASE_EXONUCLEASE_PHOSPHATASE DOMAIN-CONTAINING PROTEIN"/>
    <property type="match status" value="1"/>
</dbReference>
<evidence type="ECO:0000313" key="2">
    <source>
        <dbReference type="EMBL" id="GMI83892.1"/>
    </source>
</evidence>
<dbReference type="Pfam" id="PF03372">
    <property type="entry name" value="Exo_endo_phos"/>
    <property type="match status" value="1"/>
</dbReference>
<comment type="caution">
    <text evidence="2">The sequence shown here is derived from an EMBL/GenBank/DDBJ whole genome shotgun (WGS) entry which is preliminary data.</text>
</comment>
<dbReference type="SUPFAM" id="SSF56219">
    <property type="entry name" value="DNase I-like"/>
    <property type="match status" value="1"/>
</dbReference>
<dbReference type="PANTHER" id="PTHR33710">
    <property type="entry name" value="BNAC02G09200D PROTEIN"/>
    <property type="match status" value="1"/>
</dbReference>
<proteinExistence type="predicted"/>
<dbReference type="Proteomes" id="UP001165190">
    <property type="component" value="Unassembled WGS sequence"/>
</dbReference>
<name>A0A9W7HVU9_HIBTR</name>
<sequence>MTLFTWNVRGFNDPLKRKSVLKVVNSYKVDILCLLETRVKEGNAVDIVNSHFQGWELFNNYEHAVNGRVWILSRGCWSVRMVSSSAQFIMCLVSNGVVEFYLSVIYASNSREERRKLWRDLVCFKGCVDGLPWVLVGDFNVTLYPKESSYFSGSQGISGAMKDFSDCLEDLDVLDHPFQGPMFTWCNMREEQPLARKLDRILVNQLWISKFGDSGVEFLPPGCSDHCPSFLVFNVGMVSPPKPFKFFNFWIGHPEFHYVIESSWNQTVSGNPLQALFAKLKRLKEPLRMLN</sequence>
<evidence type="ECO:0000313" key="3">
    <source>
        <dbReference type="Proteomes" id="UP001165190"/>
    </source>
</evidence>
<evidence type="ECO:0000259" key="1">
    <source>
        <dbReference type="Pfam" id="PF03372"/>
    </source>
</evidence>
<keyword evidence="3" id="KW-1185">Reference proteome</keyword>
<reference evidence="2" key="1">
    <citation type="submission" date="2023-05" db="EMBL/GenBank/DDBJ databases">
        <title>Genome and transcriptome analyses reveal genes involved in the formation of fine ridges on petal epidermal cells in Hibiscus trionum.</title>
        <authorList>
            <person name="Koshimizu S."/>
            <person name="Masuda S."/>
            <person name="Ishii T."/>
            <person name="Shirasu K."/>
            <person name="Hoshino A."/>
            <person name="Arita M."/>
        </authorList>
    </citation>
    <scope>NUCLEOTIDE SEQUENCE</scope>
    <source>
        <strain evidence="2">Hamamatsu line</strain>
    </source>
</reference>
<protein>
    <recommendedName>
        <fullName evidence="1">Endonuclease/exonuclease/phosphatase domain-containing protein</fullName>
    </recommendedName>
</protein>
<dbReference type="AlphaFoldDB" id="A0A9W7HVU9"/>
<gene>
    <name evidence="2" type="ORF">HRI_002058500</name>
</gene>
<dbReference type="OrthoDB" id="1002480at2759"/>
<feature type="domain" description="Endonuclease/exonuclease/phosphatase" evidence="1">
    <location>
        <begin position="5"/>
        <end position="226"/>
    </location>
</feature>
<dbReference type="InterPro" id="IPR036691">
    <property type="entry name" value="Endo/exonu/phosph_ase_sf"/>
</dbReference>